<organism evidence="1 2">
    <name type="scientific">Bauhinia variegata</name>
    <name type="common">Purple orchid tree</name>
    <name type="synonym">Phanera variegata</name>
    <dbReference type="NCBI Taxonomy" id="167791"/>
    <lineage>
        <taxon>Eukaryota</taxon>
        <taxon>Viridiplantae</taxon>
        <taxon>Streptophyta</taxon>
        <taxon>Embryophyta</taxon>
        <taxon>Tracheophyta</taxon>
        <taxon>Spermatophyta</taxon>
        <taxon>Magnoliopsida</taxon>
        <taxon>eudicotyledons</taxon>
        <taxon>Gunneridae</taxon>
        <taxon>Pentapetalae</taxon>
        <taxon>rosids</taxon>
        <taxon>fabids</taxon>
        <taxon>Fabales</taxon>
        <taxon>Fabaceae</taxon>
        <taxon>Cercidoideae</taxon>
        <taxon>Cercideae</taxon>
        <taxon>Bauhiniinae</taxon>
        <taxon>Bauhinia</taxon>
    </lineage>
</organism>
<evidence type="ECO:0000313" key="1">
    <source>
        <dbReference type="EMBL" id="KAI4305819.1"/>
    </source>
</evidence>
<dbReference type="EMBL" id="CM039437">
    <property type="protein sequence ID" value="KAI4305819.1"/>
    <property type="molecule type" value="Genomic_DNA"/>
</dbReference>
<keyword evidence="2" id="KW-1185">Reference proteome</keyword>
<dbReference type="Proteomes" id="UP000828941">
    <property type="component" value="Chromosome 12"/>
</dbReference>
<reference evidence="1 2" key="1">
    <citation type="journal article" date="2022" name="DNA Res.">
        <title>Chromosomal-level genome assembly of the orchid tree Bauhinia variegata (Leguminosae; Cercidoideae) supports the allotetraploid origin hypothesis of Bauhinia.</title>
        <authorList>
            <person name="Zhong Y."/>
            <person name="Chen Y."/>
            <person name="Zheng D."/>
            <person name="Pang J."/>
            <person name="Liu Y."/>
            <person name="Luo S."/>
            <person name="Meng S."/>
            <person name="Qian L."/>
            <person name="Wei D."/>
            <person name="Dai S."/>
            <person name="Zhou R."/>
        </authorList>
    </citation>
    <scope>NUCLEOTIDE SEQUENCE [LARGE SCALE GENOMIC DNA]</scope>
    <source>
        <strain evidence="1">BV-YZ2020</strain>
    </source>
</reference>
<comment type="caution">
    <text evidence="1">The sequence shown here is derived from an EMBL/GenBank/DDBJ whole genome shotgun (WGS) entry which is preliminary data.</text>
</comment>
<accession>A0ACB9L8V9</accession>
<gene>
    <name evidence="1" type="ORF">L6164_029162</name>
</gene>
<evidence type="ECO:0000313" key="2">
    <source>
        <dbReference type="Proteomes" id="UP000828941"/>
    </source>
</evidence>
<name>A0ACB9L8V9_BAUVA</name>
<protein>
    <submittedName>
        <fullName evidence="1">Uncharacterized protein</fullName>
    </submittedName>
</protein>
<proteinExistence type="predicted"/>
<sequence length="196" mass="19425">MAAATCCKFVAFATFLLLAASSSGGVSAPVAAPPLTAASPGPAGGNDCFTALVGLSDCLTYVEEGSNLTKPDKGCCPALSKLINTNPICLCQLLGNPNATSSLGVKIDLNRALKLPSVCKVETPPVSTCSAVGVPVSLPMTPSMSPSGEPVNGPATSPSSGGATASPPSSIAALSIQVSVLPFTFGLATAFVFVFF</sequence>